<dbReference type="AlphaFoldDB" id="A0A9J7BKG0"/>
<dbReference type="RefSeq" id="WP_260792699.1">
    <property type="nucleotide sequence ID" value="NZ_CP093313.1"/>
</dbReference>
<protein>
    <submittedName>
        <fullName evidence="2">Uncharacterized protein</fullName>
    </submittedName>
</protein>
<name>A0A9J7BKG0_9BACT</name>
<dbReference type="KEGG" id="orp:MOP44_22700"/>
<proteinExistence type="predicted"/>
<dbReference type="EMBL" id="CP093313">
    <property type="protein sequence ID" value="UWZ83364.1"/>
    <property type="molecule type" value="Genomic_DNA"/>
</dbReference>
<sequence length="206" mass="22181">MKSIIACLSILASILIISVPASSQSAPAGLEVAPGLRVNGDAIVWVLESPDSTPALHPLTRNTATITDPAKLPPASPGKTRDGAILRGTRATVRIHAGQAIFYVAYSKGEDEENHKPPPSAPLIFSLVRLRPAANKRVVAWYNNPGPHQKPTLQETVIEATATPSDDDSWLKITPAKPLTPGEYAIVQRIPEYNHLSNWIFDFGVD</sequence>
<accession>A0A9J7BKG0</accession>
<evidence type="ECO:0000313" key="3">
    <source>
        <dbReference type="Proteomes" id="UP001059380"/>
    </source>
</evidence>
<dbReference type="Proteomes" id="UP001059380">
    <property type="component" value="Chromosome"/>
</dbReference>
<keyword evidence="1" id="KW-0732">Signal</keyword>
<evidence type="ECO:0000256" key="1">
    <source>
        <dbReference type="SAM" id="SignalP"/>
    </source>
</evidence>
<feature type="chain" id="PRO_5039896047" evidence="1">
    <location>
        <begin position="24"/>
        <end position="206"/>
    </location>
</feature>
<gene>
    <name evidence="2" type="ORF">MOP44_22700</name>
</gene>
<evidence type="ECO:0000313" key="2">
    <source>
        <dbReference type="EMBL" id="UWZ83364.1"/>
    </source>
</evidence>
<reference evidence="2" key="1">
    <citation type="submission" date="2021-04" db="EMBL/GenBank/DDBJ databases">
        <title>Phylogenetic analysis of Acidobacteriaceae.</title>
        <authorList>
            <person name="Qiu L."/>
            <person name="Zhang Q."/>
        </authorList>
    </citation>
    <scope>NUCLEOTIDE SEQUENCE</scope>
    <source>
        <strain evidence="2">DSM 25168</strain>
    </source>
</reference>
<organism evidence="2 3">
    <name type="scientific">Occallatibacter riparius</name>
    <dbReference type="NCBI Taxonomy" id="1002689"/>
    <lineage>
        <taxon>Bacteria</taxon>
        <taxon>Pseudomonadati</taxon>
        <taxon>Acidobacteriota</taxon>
        <taxon>Terriglobia</taxon>
        <taxon>Terriglobales</taxon>
        <taxon>Acidobacteriaceae</taxon>
        <taxon>Occallatibacter</taxon>
    </lineage>
</organism>
<keyword evidence="3" id="KW-1185">Reference proteome</keyword>
<feature type="signal peptide" evidence="1">
    <location>
        <begin position="1"/>
        <end position="23"/>
    </location>
</feature>